<accession>A0ABP8S1C9</accession>
<dbReference type="SUPFAM" id="SSF52266">
    <property type="entry name" value="SGNH hydrolase"/>
    <property type="match status" value="1"/>
</dbReference>
<evidence type="ECO:0000313" key="3">
    <source>
        <dbReference type="Proteomes" id="UP001501598"/>
    </source>
</evidence>
<comment type="caution">
    <text evidence="2">The sequence shown here is derived from an EMBL/GenBank/DDBJ whole genome shotgun (WGS) entry which is preliminary data.</text>
</comment>
<name>A0ABP8S1C9_9PSEU</name>
<dbReference type="Gene3D" id="3.40.50.1110">
    <property type="entry name" value="SGNH hydrolase"/>
    <property type="match status" value="1"/>
</dbReference>
<dbReference type="EMBL" id="BAABGT010000099">
    <property type="protein sequence ID" value="GAA4556803.1"/>
    <property type="molecule type" value="Genomic_DNA"/>
</dbReference>
<gene>
    <name evidence="2" type="ORF">GCM10023175_59820</name>
</gene>
<reference evidence="3" key="1">
    <citation type="journal article" date="2019" name="Int. J. Syst. Evol. Microbiol.">
        <title>The Global Catalogue of Microorganisms (GCM) 10K type strain sequencing project: providing services to taxonomists for standard genome sequencing and annotation.</title>
        <authorList>
            <consortium name="The Broad Institute Genomics Platform"/>
            <consortium name="The Broad Institute Genome Sequencing Center for Infectious Disease"/>
            <person name="Wu L."/>
            <person name="Ma J."/>
        </authorList>
    </citation>
    <scope>NUCLEOTIDE SEQUENCE [LARGE SCALE GENOMIC DNA]</scope>
    <source>
        <strain evidence="3">JCM 17906</strain>
    </source>
</reference>
<keyword evidence="3" id="KW-1185">Reference proteome</keyword>
<dbReference type="Pfam" id="PF13472">
    <property type="entry name" value="Lipase_GDSL_2"/>
    <property type="match status" value="1"/>
</dbReference>
<dbReference type="InterPro" id="IPR036514">
    <property type="entry name" value="SGNH_hydro_sf"/>
</dbReference>
<sequence>MADTPLTIPANPRIAVLGDSLAAGLGVRENSYPRFLARDLQAEAILMKAKASRRVDECTALVPRLEKFAPDLVLISTGQTESLLHPRKAVEQIIDAHGPDNWKGVVGLDARPFYSADPRKRAREVGTTVAKIAVKNLTIRLGGGRPRMPHEQYRRELDTFLDAMELRGWPVIVAGVGFVNPVLYPRSRRNLEVVESLQQELIAARPNARYVRLNGLVDFARETLADRCHPSVYGHRKIADAHHRLLEVVPRASLVPAQGVVGETAAAPSSSDRSASSSAR</sequence>
<feature type="domain" description="SGNH hydrolase-type esterase" evidence="1">
    <location>
        <begin position="16"/>
        <end position="236"/>
    </location>
</feature>
<evidence type="ECO:0000313" key="2">
    <source>
        <dbReference type="EMBL" id="GAA4556803.1"/>
    </source>
</evidence>
<dbReference type="InterPro" id="IPR013830">
    <property type="entry name" value="SGNH_hydro"/>
</dbReference>
<organism evidence="2 3">
    <name type="scientific">Pseudonocardia xishanensis</name>
    <dbReference type="NCBI Taxonomy" id="630995"/>
    <lineage>
        <taxon>Bacteria</taxon>
        <taxon>Bacillati</taxon>
        <taxon>Actinomycetota</taxon>
        <taxon>Actinomycetes</taxon>
        <taxon>Pseudonocardiales</taxon>
        <taxon>Pseudonocardiaceae</taxon>
        <taxon>Pseudonocardia</taxon>
    </lineage>
</organism>
<dbReference type="RefSeq" id="WP_345425992.1">
    <property type="nucleotide sequence ID" value="NZ_BAABGT010000099.1"/>
</dbReference>
<proteinExistence type="predicted"/>
<protein>
    <recommendedName>
        <fullName evidence="1">SGNH hydrolase-type esterase domain-containing protein</fullName>
    </recommendedName>
</protein>
<dbReference type="Proteomes" id="UP001501598">
    <property type="component" value="Unassembled WGS sequence"/>
</dbReference>
<evidence type="ECO:0000259" key="1">
    <source>
        <dbReference type="Pfam" id="PF13472"/>
    </source>
</evidence>